<comment type="subunit">
    <text evidence="8">Homodimer.</text>
</comment>
<feature type="binding site" evidence="8">
    <location>
        <position position="346"/>
    </location>
    <ligand>
        <name>substrate</name>
    </ligand>
</feature>
<keyword evidence="4 8" id="KW-0963">Cytoplasm</keyword>
<dbReference type="PROSITE" id="PS00907">
    <property type="entry name" value="UROD_2"/>
    <property type="match status" value="1"/>
</dbReference>
<dbReference type="GO" id="GO:0005829">
    <property type="term" value="C:cytosol"/>
    <property type="evidence" value="ECO:0007669"/>
    <property type="project" value="TreeGrafter"/>
</dbReference>
<dbReference type="EC" id="4.1.1.37" evidence="3 8"/>
<dbReference type="RefSeq" id="WP_057625191.1">
    <property type="nucleotide sequence ID" value="NZ_LKHV02000001.1"/>
</dbReference>
<dbReference type="PANTHER" id="PTHR21091:SF169">
    <property type="entry name" value="UROPORPHYRINOGEN DECARBOXYLASE"/>
    <property type="match status" value="1"/>
</dbReference>
<keyword evidence="16" id="KW-1185">Reference proteome</keyword>
<reference evidence="14" key="1">
    <citation type="submission" date="2015-09" db="EMBL/GenBank/DDBJ databases">
        <title>Draft Genome Sequences of Two Novel Amoeba-resistant Intranuclear Bacteria, Candidatus Berkiella cookevillensis and Candidatus Berkiella aquae.</title>
        <authorList>
            <person name="Mehari Y.T."/>
            <person name="Arivett B.A."/>
            <person name="Farone A.L."/>
            <person name="Gunderson J.H."/>
            <person name="Farone M.B."/>
        </authorList>
    </citation>
    <scope>NUCLEOTIDE SEQUENCE [LARGE SCALE GENOMIC DNA]</scope>
    <source>
        <strain evidence="14">CC99</strain>
    </source>
</reference>
<feature type="binding site" evidence="8">
    <location>
        <position position="97"/>
    </location>
    <ligand>
        <name>substrate</name>
    </ligand>
</feature>
<evidence type="ECO:0000256" key="8">
    <source>
        <dbReference type="HAMAP-Rule" id="MF_00218"/>
    </source>
</evidence>
<dbReference type="InterPro" id="IPR006361">
    <property type="entry name" value="Uroporphyrinogen_deCO2ase_HemE"/>
</dbReference>
<gene>
    <name evidence="8 14" type="primary">hemE</name>
    <name evidence="15" type="ORF">CC99x_011805</name>
    <name evidence="14" type="ORF">CC99x_02091</name>
</gene>
<dbReference type="Proteomes" id="UP000051494">
    <property type="component" value="Unassembled WGS sequence"/>
</dbReference>
<feature type="binding site" evidence="8">
    <location>
        <position position="228"/>
    </location>
    <ligand>
        <name>substrate</name>
    </ligand>
</feature>
<dbReference type="EMBL" id="LKHV02000001">
    <property type="protein sequence ID" value="MCS5709580.1"/>
    <property type="molecule type" value="Genomic_DNA"/>
</dbReference>
<evidence type="ECO:0000256" key="6">
    <source>
        <dbReference type="ARBA" id="ARBA00023239"/>
    </source>
</evidence>
<evidence type="ECO:0000256" key="10">
    <source>
        <dbReference type="RuleBase" id="RU004169"/>
    </source>
</evidence>
<comment type="catalytic activity">
    <reaction evidence="8 9">
        <text>uroporphyrinogen III + 4 H(+) = coproporphyrinogen III + 4 CO2</text>
        <dbReference type="Rhea" id="RHEA:19865"/>
        <dbReference type="ChEBI" id="CHEBI:15378"/>
        <dbReference type="ChEBI" id="CHEBI:16526"/>
        <dbReference type="ChEBI" id="CHEBI:57308"/>
        <dbReference type="ChEBI" id="CHEBI:57309"/>
        <dbReference type="EC" id="4.1.1.37"/>
    </reaction>
</comment>
<sequence>MVKDTLSTTSNSSNTHPFTPVEKDTSSLFLQALKCQPVERTPVWLMRQAGRYMPEYRKLRSQVKDFIVLCQNPELACEVTMMPLRRYRLDAAIIFSDILLIGQAMGLPLSFQEGEGPVFAPRIESLKQVEQLETNEAADKLSFVSDAIKLVVKELNNIPLIGFCGSPWTVATYMVEGGTSKDFSKIKTLAWQQPETVELLLDKLSETTIKYLKAQVKAGVKALMIFDTWGGILSDHAYKRFSLAAVQKIVKALKADEATKSTPIIFFAKGKYTLFSDLVALGIEGLSIDWTVDLGWVREQVGQKIALQGNLDPTLLMATPDMLQQEVARVIQSHGKQPGHIFNLGHGILPQTPPEQVERLIEWVEMYSLRT</sequence>
<dbReference type="STRING" id="437022.CC99x_02091"/>
<dbReference type="GO" id="GO:0006782">
    <property type="term" value="P:protoporphyrinogen IX biosynthetic process"/>
    <property type="evidence" value="ECO:0007669"/>
    <property type="project" value="UniProtKB-UniRule"/>
</dbReference>
<dbReference type="PROSITE" id="PS00906">
    <property type="entry name" value="UROD_1"/>
    <property type="match status" value="1"/>
</dbReference>
<keyword evidence="5 8" id="KW-0210">Decarboxylase</keyword>
<protein>
    <recommendedName>
        <fullName evidence="3 8">Uroporphyrinogen decarboxylase</fullName>
        <shortName evidence="8">UPD</shortName>
        <shortName evidence="8">URO-D</shortName>
        <ecNumber evidence="3 8">4.1.1.37</ecNumber>
    </recommendedName>
</protein>
<feature type="binding site" evidence="8">
    <location>
        <begin position="47"/>
        <end position="51"/>
    </location>
    <ligand>
        <name>substrate</name>
    </ligand>
</feature>
<feature type="compositionally biased region" description="Low complexity" evidence="11">
    <location>
        <begin position="1"/>
        <end position="15"/>
    </location>
</feature>
<accession>A0A0Q9YLI4</accession>
<dbReference type="AlphaFoldDB" id="A0A0Q9YLI4"/>
<reference evidence="15" key="3">
    <citation type="submission" date="2021-06" db="EMBL/GenBank/DDBJ databases">
        <title>Genomic Description and Analysis of Intracellular Bacteria, Candidatus Berkiella cookevillensis and Candidatus Berkiella aquae.</title>
        <authorList>
            <person name="Kidane D.T."/>
            <person name="Mehari Y.T."/>
            <person name="Rice F.C."/>
            <person name="Arivett B.A."/>
            <person name="Farone A.L."/>
            <person name="Berk S.G."/>
            <person name="Farone M.B."/>
        </authorList>
    </citation>
    <scope>NUCLEOTIDE SEQUENCE</scope>
    <source>
        <strain evidence="15">CC99</strain>
    </source>
</reference>
<comment type="pathway">
    <text evidence="1 8 9">Porphyrin-containing compound metabolism; protoporphyrin-IX biosynthesis; coproporphyrinogen-III from 5-aminolevulinate: step 4/4.</text>
</comment>
<evidence type="ECO:0000313" key="15">
    <source>
        <dbReference type="EMBL" id="MCS5709580.1"/>
    </source>
</evidence>
<evidence type="ECO:0000313" key="14">
    <source>
        <dbReference type="EMBL" id="KRG17796.1"/>
    </source>
</evidence>
<evidence type="ECO:0000259" key="12">
    <source>
        <dbReference type="PROSITE" id="PS00906"/>
    </source>
</evidence>
<feature type="site" description="Transition state stabilizer" evidence="8">
    <location>
        <position position="97"/>
    </location>
</feature>
<dbReference type="InterPro" id="IPR000257">
    <property type="entry name" value="Uroporphyrinogen_deCOase"/>
</dbReference>
<dbReference type="Pfam" id="PF01208">
    <property type="entry name" value="URO-D"/>
    <property type="match status" value="1"/>
</dbReference>
<dbReference type="CDD" id="cd00717">
    <property type="entry name" value="URO-D"/>
    <property type="match status" value="1"/>
</dbReference>
<evidence type="ECO:0000256" key="3">
    <source>
        <dbReference type="ARBA" id="ARBA00012288"/>
    </source>
</evidence>
<keyword evidence="6 8" id="KW-0456">Lyase</keyword>
<proteinExistence type="inferred from homology"/>
<feature type="domain" description="Uroporphyrinogen decarboxylase (URO-D)" evidence="13">
    <location>
        <begin position="161"/>
        <end position="177"/>
    </location>
</feature>
<comment type="subcellular location">
    <subcellularLocation>
        <location evidence="8">Cytoplasm</location>
    </subcellularLocation>
</comment>
<evidence type="ECO:0000256" key="4">
    <source>
        <dbReference type="ARBA" id="ARBA00022490"/>
    </source>
</evidence>
<feature type="region of interest" description="Disordered" evidence="11">
    <location>
        <begin position="1"/>
        <end position="20"/>
    </location>
</feature>
<evidence type="ECO:0000256" key="2">
    <source>
        <dbReference type="ARBA" id="ARBA00009935"/>
    </source>
</evidence>
<keyword evidence="7 8" id="KW-0627">Porphyrin biosynthesis</keyword>
<evidence type="ECO:0000256" key="7">
    <source>
        <dbReference type="ARBA" id="ARBA00023244"/>
    </source>
</evidence>
<evidence type="ECO:0000313" key="16">
    <source>
        <dbReference type="Proteomes" id="UP000051494"/>
    </source>
</evidence>
<dbReference type="GO" id="GO:0004853">
    <property type="term" value="F:uroporphyrinogen decarboxylase activity"/>
    <property type="evidence" value="ECO:0007669"/>
    <property type="project" value="UniProtKB-UniRule"/>
</dbReference>
<dbReference type="InterPro" id="IPR038071">
    <property type="entry name" value="UROD/MetE-like_sf"/>
</dbReference>
<feature type="domain" description="Uroporphyrinogen decarboxylase (URO-D)" evidence="12">
    <location>
        <begin position="42"/>
        <end position="51"/>
    </location>
</feature>
<name>A0A0Q9YLI4_9GAMM</name>
<comment type="caution">
    <text evidence="8">Lacks conserved residue(s) required for the propagation of feature annotation.</text>
</comment>
<organism evidence="14">
    <name type="scientific">Candidatus Berkiella cookevillensis</name>
    <dbReference type="NCBI Taxonomy" id="437022"/>
    <lineage>
        <taxon>Bacteria</taxon>
        <taxon>Pseudomonadati</taxon>
        <taxon>Pseudomonadota</taxon>
        <taxon>Gammaproteobacteria</taxon>
        <taxon>Candidatus Berkiellales</taxon>
        <taxon>Candidatus Berkiellaceae</taxon>
        <taxon>Candidatus Berkiella</taxon>
    </lineage>
</organism>
<evidence type="ECO:0000256" key="9">
    <source>
        <dbReference type="RuleBase" id="RU000554"/>
    </source>
</evidence>
<comment type="similarity">
    <text evidence="2 8 10">Belongs to the uroporphyrinogen decarboxylase family.</text>
</comment>
<dbReference type="SUPFAM" id="SSF51726">
    <property type="entry name" value="UROD/MetE-like"/>
    <property type="match status" value="1"/>
</dbReference>
<dbReference type="PATRIC" id="fig|1590042.3.peg.2137"/>
<dbReference type="OrthoDB" id="9806656at2"/>
<evidence type="ECO:0000256" key="5">
    <source>
        <dbReference type="ARBA" id="ARBA00022793"/>
    </source>
</evidence>
<dbReference type="NCBIfam" id="TIGR01464">
    <property type="entry name" value="hemE"/>
    <property type="match status" value="1"/>
</dbReference>
<comment type="caution">
    <text evidence="14">The sequence shown here is derived from an EMBL/GenBank/DDBJ whole genome shotgun (WGS) entry which is preliminary data.</text>
</comment>
<evidence type="ECO:0000256" key="1">
    <source>
        <dbReference type="ARBA" id="ARBA00004804"/>
    </source>
</evidence>
<feature type="binding site" evidence="8">
    <location>
        <position position="173"/>
    </location>
    <ligand>
        <name>substrate</name>
    </ligand>
</feature>
<dbReference type="FunFam" id="3.20.20.210:FF:000007">
    <property type="entry name" value="Uroporphyrinogen decarboxylase"/>
    <property type="match status" value="1"/>
</dbReference>
<dbReference type="Gene3D" id="3.20.20.210">
    <property type="match status" value="1"/>
</dbReference>
<dbReference type="UniPathway" id="UPA00251">
    <property type="reaction ID" value="UER00321"/>
</dbReference>
<dbReference type="HAMAP" id="MF_00218">
    <property type="entry name" value="URO_D"/>
    <property type="match status" value="1"/>
</dbReference>
<dbReference type="EMBL" id="LKHV01000012">
    <property type="protein sequence ID" value="KRG17796.1"/>
    <property type="molecule type" value="Genomic_DNA"/>
</dbReference>
<evidence type="ECO:0000259" key="13">
    <source>
        <dbReference type="PROSITE" id="PS00907"/>
    </source>
</evidence>
<reference evidence="15" key="2">
    <citation type="journal article" date="2016" name="Genome Announc.">
        <title>Draft Genome Sequences of Two Novel Amoeba-Resistant Intranuclear Bacteria, 'Candidatus Berkiella cookevillensis' and 'Candidatus Berkiella aquae'.</title>
        <authorList>
            <person name="Mehari Y.T."/>
            <person name="Arivett B.A."/>
            <person name="Farone A.L."/>
            <person name="Gunderson J.H."/>
            <person name="Farone M.B."/>
        </authorList>
    </citation>
    <scope>NUCLEOTIDE SEQUENCE</scope>
    <source>
        <strain evidence="15">CC99</strain>
    </source>
</reference>
<comment type="function">
    <text evidence="8">Catalyzes the decarboxylation of four acetate groups of uroporphyrinogen-III to yield coproporphyrinogen-III.</text>
</comment>
<dbReference type="PANTHER" id="PTHR21091">
    <property type="entry name" value="METHYLTETRAHYDROFOLATE:HOMOCYSTEINE METHYLTRANSFERASE RELATED"/>
    <property type="match status" value="1"/>
</dbReference>
<evidence type="ECO:0000256" key="11">
    <source>
        <dbReference type="SAM" id="MobiDB-lite"/>
    </source>
</evidence>